<feature type="chain" id="PRO_5045691082" description="PA14 domain-containing protein" evidence="1">
    <location>
        <begin position="28"/>
        <end position="865"/>
    </location>
</feature>
<dbReference type="Proteomes" id="UP001594351">
    <property type="component" value="Unassembled WGS sequence"/>
</dbReference>
<gene>
    <name evidence="2" type="ORF">ACFL27_15685</name>
</gene>
<evidence type="ECO:0000256" key="1">
    <source>
        <dbReference type="SAM" id="SignalP"/>
    </source>
</evidence>
<accession>A0ABV6YZK2</accession>
<evidence type="ECO:0000313" key="3">
    <source>
        <dbReference type="Proteomes" id="UP001594351"/>
    </source>
</evidence>
<protein>
    <recommendedName>
        <fullName evidence="4">PA14 domain-containing protein</fullName>
    </recommendedName>
</protein>
<sequence>MSRKNNLLPVWSIICLFLIICASCSDDDDDQTTSLPASLEIKGSMSAHASQDYILTILARDNEGAEQDEVYTTVEIVVSQGTVSPSTIVIDKASTQVSLRLAASGLISLFVRADTVQSSAVEIFVDAGNNTDNLLAVLIQQSVWSQMKNKITTYLQERALQGYNIDLSTYTDQATSADLKSHLQTIGSGLQGAFFIGDLPAAWFRWHGEEFPIDLYFMDLDGTWVDEDNDGMFENHSGDVKPEIFLGRLDGTISKLRSYFDKVTLYRSGGYSLPQRFMAYVEDDWTSYHYYGDYYYGLEEFLGPAAVDVEYDAMTTTSPDYQVRLLSGYQIMQIMAHSSYRYSAFSMSPSRCTAYAHTYVSVPQAVDGYFTITVSDPYKLFLNGSLIATESNIAGTGSSGRDIPVSLQAGINTVLLKIAQGDYHYYYNDDFDFSIRVHDGAGHRLADLEHQSSPSQGSETGGYITGWLVSGPYERDSMNWWNLLDYDFLNGESGVDPSPSENWTEYQSPIPNINFRDAFRTIPQESVAYAFVRITAPVQQNATLSLGYKNNGFQVWLNGETVVYENEYDYDSEGYQADRITVPVVLQQGQNRLLIKVRNWWDEEFAFSARFLDDQGSPIQNLTYDPEPISTLDYDLLIQWLVIGVFQDPDPASRLNTDFLGSESSVYPSPGDIHQDCVWRKFDSLSTTIDLNNQYFFGLDGGEFSYDQIETLNPKVHFYNQFNCSGARYVENPCLGWSYILDNDYGLNSVGSTKTGSMLYFEDYYTPLAQGKTFGVSFREWFIKHGNSDWDWFYGMTLLGDPTLTLRDLPDMSSKDVLLTQTGRQKVLTEHHKDLLWQKMKAFARSQASRHPPLTYQQYCQRRVQ</sequence>
<dbReference type="EMBL" id="JBHPBY010000209">
    <property type="protein sequence ID" value="MFC1851631.1"/>
    <property type="molecule type" value="Genomic_DNA"/>
</dbReference>
<evidence type="ECO:0000313" key="2">
    <source>
        <dbReference type="EMBL" id="MFC1851631.1"/>
    </source>
</evidence>
<reference evidence="2 3" key="1">
    <citation type="submission" date="2024-09" db="EMBL/GenBank/DDBJ databases">
        <title>Laminarin stimulates single cell rates of sulfate reduction while oxygen inhibits transcriptomic activity in coastal marine sediment.</title>
        <authorList>
            <person name="Lindsay M."/>
            <person name="Orcutt B."/>
            <person name="Emerson D."/>
            <person name="Stepanauskas R."/>
            <person name="D'Angelo T."/>
        </authorList>
    </citation>
    <scope>NUCLEOTIDE SEQUENCE [LARGE SCALE GENOMIC DNA]</scope>
    <source>
        <strain evidence="2">SAG AM-311-K15</strain>
    </source>
</reference>
<dbReference type="Gene3D" id="2.60.120.260">
    <property type="entry name" value="Galactose-binding domain-like"/>
    <property type="match status" value="1"/>
</dbReference>
<name>A0ABV6YZK2_UNCC1</name>
<evidence type="ECO:0008006" key="4">
    <source>
        <dbReference type="Google" id="ProtNLM"/>
    </source>
</evidence>
<keyword evidence="1" id="KW-0732">Signal</keyword>
<comment type="caution">
    <text evidence="2">The sequence shown here is derived from an EMBL/GenBank/DDBJ whole genome shotgun (WGS) entry which is preliminary data.</text>
</comment>
<proteinExistence type="predicted"/>
<organism evidence="2 3">
    <name type="scientific">candidate division CSSED10-310 bacterium</name>
    <dbReference type="NCBI Taxonomy" id="2855610"/>
    <lineage>
        <taxon>Bacteria</taxon>
        <taxon>Bacteria division CSSED10-310</taxon>
    </lineage>
</organism>
<feature type="signal peptide" evidence="1">
    <location>
        <begin position="1"/>
        <end position="27"/>
    </location>
</feature>
<keyword evidence="3" id="KW-1185">Reference proteome</keyword>